<evidence type="ECO:0000256" key="8">
    <source>
        <dbReference type="ARBA" id="ARBA00022898"/>
    </source>
</evidence>
<dbReference type="PANTHER" id="PTHR11680:SF35">
    <property type="entry name" value="SERINE HYDROXYMETHYLTRANSFERASE 1"/>
    <property type="match status" value="1"/>
</dbReference>
<protein>
    <submittedName>
        <fullName evidence="10">Unannotated protein</fullName>
    </submittedName>
</protein>
<evidence type="ECO:0000256" key="7">
    <source>
        <dbReference type="ARBA" id="ARBA00022679"/>
    </source>
</evidence>
<dbReference type="Pfam" id="PF00464">
    <property type="entry name" value="SHMT"/>
    <property type="match status" value="1"/>
</dbReference>
<reference evidence="10" key="1">
    <citation type="submission" date="2020-05" db="EMBL/GenBank/DDBJ databases">
        <authorList>
            <person name="Chiriac C."/>
            <person name="Salcher M."/>
            <person name="Ghai R."/>
            <person name="Kavagutti S V."/>
        </authorList>
    </citation>
    <scope>NUCLEOTIDE SEQUENCE</scope>
</reference>
<evidence type="ECO:0000256" key="4">
    <source>
        <dbReference type="ARBA" id="ARBA00011738"/>
    </source>
</evidence>
<dbReference type="GO" id="GO:0004372">
    <property type="term" value="F:glycine hydroxymethyltransferase activity"/>
    <property type="evidence" value="ECO:0007669"/>
    <property type="project" value="InterPro"/>
</dbReference>
<proteinExistence type="inferred from homology"/>
<dbReference type="EMBL" id="CAFBLF010000004">
    <property type="protein sequence ID" value="CAB4855396.1"/>
    <property type="molecule type" value="Genomic_DNA"/>
</dbReference>
<dbReference type="InterPro" id="IPR019798">
    <property type="entry name" value="Ser_HO-MeTrfase_PLP_BS"/>
</dbReference>
<keyword evidence="5" id="KW-0963">Cytoplasm</keyword>
<dbReference type="HAMAP" id="MF_00051">
    <property type="entry name" value="SHMT"/>
    <property type="match status" value="1"/>
</dbReference>
<organism evidence="10">
    <name type="scientific">freshwater metagenome</name>
    <dbReference type="NCBI Taxonomy" id="449393"/>
    <lineage>
        <taxon>unclassified sequences</taxon>
        <taxon>metagenomes</taxon>
        <taxon>ecological metagenomes</taxon>
    </lineage>
</organism>
<accession>A0A6J7CBD6</accession>
<evidence type="ECO:0000256" key="5">
    <source>
        <dbReference type="ARBA" id="ARBA00022490"/>
    </source>
</evidence>
<dbReference type="InterPro" id="IPR015421">
    <property type="entry name" value="PyrdxlP-dep_Trfase_major"/>
</dbReference>
<evidence type="ECO:0000256" key="2">
    <source>
        <dbReference type="ARBA" id="ARBA00004496"/>
    </source>
</evidence>
<name>A0A6J7CBD6_9ZZZZ</name>
<dbReference type="GO" id="GO:0035999">
    <property type="term" value="P:tetrahydrofolate interconversion"/>
    <property type="evidence" value="ECO:0007669"/>
    <property type="project" value="InterPro"/>
</dbReference>
<comment type="cofactor">
    <cofactor evidence="1">
        <name>pyridoxal 5'-phosphate</name>
        <dbReference type="ChEBI" id="CHEBI:597326"/>
    </cofactor>
</comment>
<dbReference type="PIRSF" id="PIRSF000412">
    <property type="entry name" value="SHMT"/>
    <property type="match status" value="1"/>
</dbReference>
<sequence length="425" mass="45501">MNDIHTFNAPLSEVDPEIAEVLNLELGRQQDYLEMIASENFVPRAILQAQGSVLTNKYAEGYPGKRYYGGCEFVDIAESLAIERAKSLFGAAYANVQPHSGATANAAVLHAIATKGDTILGLELAHGGHLTHGMKLNFSGRLYNAVAYGLDPETFLVDMNVVRDLALEHKPQVLIAGWSAYSRHLDFAAFREIADEVGAKLWVDMAHFAGLVAAGVHPSPIPYADVVSTTVHKTLGGPRSGLILSRDEELGKKLNSAVFPGQQGGPLMHVIAGKATAFKLAASPEFKERQERTIRGAQILAERLTAADATTAGVGVLTGGTDVHLVLVDLRNSTVNGMEAQDLLHDAGITVNRNSVPFDPRPPMVTSGVRIGTAALATRGFGDAEFTEVSDVIAHALMPNPDAVELKRRVKVLTDAFPLYPGLEQ</sequence>
<dbReference type="Gene3D" id="3.90.1150.10">
    <property type="entry name" value="Aspartate Aminotransferase, domain 1"/>
    <property type="match status" value="1"/>
</dbReference>
<comment type="subcellular location">
    <subcellularLocation>
        <location evidence="2">Cytoplasm</location>
    </subcellularLocation>
</comment>
<feature type="domain" description="Serine hydroxymethyltransferase-like" evidence="9">
    <location>
        <begin position="11"/>
        <end position="393"/>
    </location>
</feature>
<dbReference type="InterPro" id="IPR015424">
    <property type="entry name" value="PyrdxlP-dep_Trfase"/>
</dbReference>
<dbReference type="GO" id="GO:0030170">
    <property type="term" value="F:pyridoxal phosphate binding"/>
    <property type="evidence" value="ECO:0007669"/>
    <property type="project" value="InterPro"/>
</dbReference>
<dbReference type="PROSITE" id="PS00096">
    <property type="entry name" value="SHMT"/>
    <property type="match status" value="1"/>
</dbReference>
<evidence type="ECO:0000256" key="3">
    <source>
        <dbReference type="ARBA" id="ARBA00006376"/>
    </source>
</evidence>
<dbReference type="PANTHER" id="PTHR11680">
    <property type="entry name" value="SERINE HYDROXYMETHYLTRANSFERASE"/>
    <property type="match status" value="1"/>
</dbReference>
<evidence type="ECO:0000256" key="6">
    <source>
        <dbReference type="ARBA" id="ARBA00022563"/>
    </source>
</evidence>
<dbReference type="InterPro" id="IPR015422">
    <property type="entry name" value="PyrdxlP-dep_Trfase_small"/>
</dbReference>
<comment type="subunit">
    <text evidence="4">Homodimer.</text>
</comment>
<keyword evidence="7" id="KW-0808">Transferase</keyword>
<evidence type="ECO:0000256" key="1">
    <source>
        <dbReference type="ARBA" id="ARBA00001933"/>
    </source>
</evidence>
<gene>
    <name evidence="10" type="ORF">UFOPK3339_00045</name>
</gene>
<comment type="similarity">
    <text evidence="3">Belongs to the SHMT family.</text>
</comment>
<dbReference type="CDD" id="cd00378">
    <property type="entry name" value="SHMT"/>
    <property type="match status" value="1"/>
</dbReference>
<keyword evidence="8" id="KW-0663">Pyridoxal phosphate</keyword>
<dbReference type="SUPFAM" id="SSF53383">
    <property type="entry name" value="PLP-dependent transferases"/>
    <property type="match status" value="1"/>
</dbReference>
<dbReference type="AlphaFoldDB" id="A0A6J7CBD6"/>
<dbReference type="InterPro" id="IPR001085">
    <property type="entry name" value="Ser_HO-MeTrfase"/>
</dbReference>
<dbReference type="Gene3D" id="3.40.640.10">
    <property type="entry name" value="Type I PLP-dependent aspartate aminotransferase-like (Major domain)"/>
    <property type="match status" value="1"/>
</dbReference>
<evidence type="ECO:0000313" key="10">
    <source>
        <dbReference type="EMBL" id="CAB4855396.1"/>
    </source>
</evidence>
<dbReference type="NCBIfam" id="NF000586">
    <property type="entry name" value="PRK00011.1"/>
    <property type="match status" value="1"/>
</dbReference>
<dbReference type="GO" id="GO:0019264">
    <property type="term" value="P:glycine biosynthetic process from serine"/>
    <property type="evidence" value="ECO:0007669"/>
    <property type="project" value="InterPro"/>
</dbReference>
<dbReference type="InterPro" id="IPR049943">
    <property type="entry name" value="Ser_HO-MeTrfase-like"/>
</dbReference>
<dbReference type="FunFam" id="3.40.640.10:FF:000001">
    <property type="entry name" value="Serine hydroxymethyltransferase"/>
    <property type="match status" value="1"/>
</dbReference>
<dbReference type="GO" id="GO:0005829">
    <property type="term" value="C:cytosol"/>
    <property type="evidence" value="ECO:0007669"/>
    <property type="project" value="TreeGrafter"/>
</dbReference>
<keyword evidence="6" id="KW-0554">One-carbon metabolism</keyword>
<evidence type="ECO:0000259" key="9">
    <source>
        <dbReference type="Pfam" id="PF00464"/>
    </source>
</evidence>
<dbReference type="InterPro" id="IPR039429">
    <property type="entry name" value="SHMT-like_dom"/>
</dbReference>